<dbReference type="NCBIfam" id="NF005479">
    <property type="entry name" value="PRK07080.1"/>
    <property type="match status" value="1"/>
</dbReference>
<dbReference type="CDD" id="cd00670">
    <property type="entry name" value="Gly_His_Pro_Ser_Thr_tRS_core"/>
    <property type="match status" value="1"/>
</dbReference>
<dbReference type="Gene3D" id="3.30.930.10">
    <property type="entry name" value="Bira Bifunctional Protein, Domain 2"/>
    <property type="match status" value="1"/>
</dbReference>
<evidence type="ECO:0000313" key="1">
    <source>
        <dbReference type="EMBL" id="KKB65014.1"/>
    </source>
</evidence>
<dbReference type="OrthoDB" id="583154at2"/>
<dbReference type="EMBL" id="LAQU01000002">
    <property type="protein sequence ID" value="KKB65014.1"/>
    <property type="molecule type" value="Genomic_DNA"/>
</dbReference>
<organism evidence="1 2">
    <name type="scientific">Robbsia andropogonis</name>
    <dbReference type="NCBI Taxonomy" id="28092"/>
    <lineage>
        <taxon>Bacteria</taxon>
        <taxon>Pseudomonadati</taxon>
        <taxon>Pseudomonadota</taxon>
        <taxon>Betaproteobacteria</taxon>
        <taxon>Burkholderiales</taxon>
        <taxon>Burkholderiaceae</taxon>
        <taxon>Robbsia</taxon>
    </lineage>
</organism>
<keyword evidence="2" id="KW-1185">Reference proteome</keyword>
<evidence type="ECO:0008006" key="3">
    <source>
        <dbReference type="Google" id="ProtNLM"/>
    </source>
</evidence>
<dbReference type="PATRIC" id="fig|28092.6.peg.826"/>
<comment type="caution">
    <text evidence="1">The sequence shown here is derived from an EMBL/GenBank/DDBJ whole genome shotgun (WGS) entry which is preliminary data.</text>
</comment>
<accession>A0A0F5K580</accession>
<dbReference type="InterPro" id="IPR045864">
    <property type="entry name" value="aa-tRNA-synth_II/BPL/LPL"/>
</dbReference>
<reference evidence="1 2" key="1">
    <citation type="submission" date="2015-03" db="EMBL/GenBank/DDBJ databases">
        <title>Draft Genome Sequence of Burkholderia andropogonis type strain ICMP2807, isolated from Sorghum bicolor.</title>
        <authorList>
            <person name="Lopes-Santos L."/>
            <person name="Castro D.B."/>
            <person name="Ottoboni L.M."/>
            <person name="Park D."/>
            <person name="Weirc B.S."/>
            <person name="Destefano S.A."/>
        </authorList>
    </citation>
    <scope>NUCLEOTIDE SEQUENCE [LARGE SCALE GENOMIC DNA]</scope>
    <source>
        <strain evidence="1 2">ICMP2807</strain>
    </source>
</reference>
<protein>
    <recommendedName>
        <fullName evidence="3">Aminoacyl-transfer RNA synthetases class-II family profile domain-containing protein</fullName>
    </recommendedName>
</protein>
<dbReference type="RefSeq" id="WP_046152132.1">
    <property type="nucleotide sequence ID" value="NZ_CADFGU010000004.1"/>
</dbReference>
<dbReference type="STRING" id="28092.WM40_03470"/>
<sequence length="318" mass="35030">MTIEPTFRDQLVDAGILIPTGVDGVWGRNAVFEAICSGLDHAITQAGLDDSPELMRFPPAMSQDMFEKSGYMKSFPHFAGTIHSFDGDDRGHYKLLGQIERGEAWMEQQAPAGLVLTPAACYSVYPILARRGPLANVGALIDVCCWCFRHEPSLEPTRFQFFRMREYVRIGTPEQVMAFREDWITRGKTFASSLGLPFEVDIANDPFFGRGGKLMADSQRAQSLKFELLVPVNDGAGPTACLSFNYHMTHFGDTWDLRTADGEVAHTACCGFGIERLALALLRHHGFDLDRWSADVRATLGFGALANNGIGSVGIVET</sequence>
<dbReference type="SUPFAM" id="SSF55681">
    <property type="entry name" value="Class II aaRS and biotin synthetases"/>
    <property type="match status" value="1"/>
</dbReference>
<gene>
    <name evidence="1" type="ORF">WM40_03470</name>
</gene>
<dbReference type="Proteomes" id="UP000033618">
    <property type="component" value="Unassembled WGS sequence"/>
</dbReference>
<name>A0A0F5K580_9BURK</name>
<proteinExistence type="predicted"/>
<evidence type="ECO:0000313" key="2">
    <source>
        <dbReference type="Proteomes" id="UP000033618"/>
    </source>
</evidence>
<dbReference type="AlphaFoldDB" id="A0A0F5K580"/>